<evidence type="ECO:0000256" key="3">
    <source>
        <dbReference type="ARBA" id="ARBA00022490"/>
    </source>
</evidence>
<evidence type="ECO:0000256" key="1">
    <source>
        <dbReference type="ARBA" id="ARBA00004496"/>
    </source>
</evidence>
<dbReference type="Pfam" id="PF25045">
    <property type="entry name" value="vWA_Ro60"/>
    <property type="match status" value="1"/>
</dbReference>
<comment type="caution">
    <text evidence="8">The sequence shown here is derived from an EMBL/GenBank/DDBJ whole genome shotgun (WGS) entry which is preliminary data.</text>
</comment>
<dbReference type="InterPro" id="IPR008858">
    <property type="entry name" value="TROVE_dom"/>
</dbReference>
<feature type="domain" description="TROVE" evidence="7">
    <location>
        <begin position="13"/>
        <end position="337"/>
    </location>
</feature>
<evidence type="ECO:0000256" key="6">
    <source>
        <dbReference type="ARBA" id="ARBA00023274"/>
    </source>
</evidence>
<dbReference type="GO" id="GO:0046872">
    <property type="term" value="F:metal ion binding"/>
    <property type="evidence" value="ECO:0007669"/>
    <property type="project" value="UniProtKB-KW"/>
</dbReference>
<comment type="similarity">
    <text evidence="2">Belongs to the Ro 60 kDa family.</text>
</comment>
<accession>A0A5M8QP82</accession>
<sequence length="524" mass="59843">MKFNTQKSSTRQTRNHEGAKAFVMNPEMQLYTAVVTWSLNDTFYEKNDERLHRVRALIASCDPLFVARLAVYARHKMYMRSAPLVLLTELARIHSGDNLIARTTEKVIARADEITELLACYQLLNERTGLKKLNRFSKQLQKGLSAAFNRFDEYQFSKYNRNGDVKLRDALFLVHPKAKDEMQQMLFDKIAGNKLETAYTWETELSALGQNHFENETSRAEAFKHKWEELIDSNKVGYMAMLRNLRNILQAGVSYGHLQKVCEIISSAEKVAKAKQFPFRYLAAYRELQAEMQVTAPHFSDKIKNLLFGNTGYTGDLLEALEKAAARSAASMAGFDQHTRVLLACDVSGSMQMPVSPKSKIQLFDIGLMLAMLLRSRSKNVVVGMFGDKWKTITVPKNSILANVQEFYKRTGEVGYATNGYLVIKDLLKRKIIMDKVMLFTDCQLWNSNGSPEHIHALWIRYKREIAPDAKLYLFDLRGYGQPPLQLVQNDVYLLAGWSDKIFDVLHALENGHSALHEINSVML</sequence>
<dbReference type="InterPro" id="IPR036465">
    <property type="entry name" value="vWFA_dom_sf"/>
</dbReference>
<evidence type="ECO:0000256" key="4">
    <source>
        <dbReference type="ARBA" id="ARBA00022723"/>
    </source>
</evidence>
<dbReference type="InterPro" id="IPR037214">
    <property type="entry name" value="TROVE_dom_sf"/>
</dbReference>
<keyword evidence="6" id="KW-0687">Ribonucleoprotein</keyword>
<dbReference type="InterPro" id="IPR040322">
    <property type="entry name" value="TROVE2"/>
</dbReference>
<dbReference type="AlphaFoldDB" id="A0A5M8QP82"/>
<organism evidence="8 9">
    <name type="scientific">Dyadobacter flavalbus</name>
    <dbReference type="NCBI Taxonomy" id="2579942"/>
    <lineage>
        <taxon>Bacteria</taxon>
        <taxon>Pseudomonadati</taxon>
        <taxon>Bacteroidota</taxon>
        <taxon>Cytophagia</taxon>
        <taxon>Cytophagales</taxon>
        <taxon>Spirosomataceae</taxon>
        <taxon>Dyadobacter</taxon>
    </lineage>
</organism>
<keyword evidence="4" id="KW-0479">Metal-binding</keyword>
<dbReference type="SUPFAM" id="SSF140864">
    <property type="entry name" value="TROVE domain-like"/>
    <property type="match status" value="1"/>
</dbReference>
<dbReference type="Gene3D" id="3.40.50.410">
    <property type="entry name" value="von Willebrand factor, type A domain"/>
    <property type="match status" value="1"/>
</dbReference>
<name>A0A5M8QP82_9BACT</name>
<dbReference type="OrthoDB" id="208855at2"/>
<comment type="subcellular location">
    <subcellularLocation>
        <location evidence="1">Cytoplasm</location>
    </subcellularLocation>
</comment>
<proteinExistence type="inferred from homology"/>
<dbReference type="EMBL" id="VBSN01000059">
    <property type="protein sequence ID" value="KAA6437041.1"/>
    <property type="molecule type" value="Genomic_DNA"/>
</dbReference>
<dbReference type="PANTHER" id="PTHR14202">
    <property type="entry name" value="60 KDA RIBONUCLEOPROTEIN SSA/RO"/>
    <property type="match status" value="1"/>
</dbReference>
<protein>
    <submittedName>
        <fullName evidence="8">TROVE domain-containing protein</fullName>
    </submittedName>
</protein>
<dbReference type="GO" id="GO:0003723">
    <property type="term" value="F:RNA binding"/>
    <property type="evidence" value="ECO:0007669"/>
    <property type="project" value="UniProtKB-KW"/>
</dbReference>
<dbReference type="Pfam" id="PF05731">
    <property type="entry name" value="TROVE"/>
    <property type="match status" value="2"/>
</dbReference>
<keyword evidence="3" id="KW-0963">Cytoplasm</keyword>
<dbReference type="Proteomes" id="UP000323994">
    <property type="component" value="Unassembled WGS sequence"/>
</dbReference>
<dbReference type="SUPFAM" id="SSF53300">
    <property type="entry name" value="vWA-like"/>
    <property type="match status" value="1"/>
</dbReference>
<evidence type="ECO:0000256" key="2">
    <source>
        <dbReference type="ARBA" id="ARBA00007814"/>
    </source>
</evidence>
<evidence type="ECO:0000259" key="7">
    <source>
        <dbReference type="PROSITE" id="PS50988"/>
    </source>
</evidence>
<dbReference type="InterPro" id="IPR056800">
    <property type="entry name" value="vWA_Ro60"/>
</dbReference>
<evidence type="ECO:0000256" key="5">
    <source>
        <dbReference type="ARBA" id="ARBA00022884"/>
    </source>
</evidence>
<keyword evidence="9" id="KW-1185">Reference proteome</keyword>
<dbReference type="RefSeq" id="WP_139013799.1">
    <property type="nucleotide sequence ID" value="NZ_VBSN01000059.1"/>
</dbReference>
<evidence type="ECO:0000313" key="8">
    <source>
        <dbReference type="EMBL" id="KAA6437041.1"/>
    </source>
</evidence>
<dbReference type="GO" id="GO:1990904">
    <property type="term" value="C:ribonucleoprotein complex"/>
    <property type="evidence" value="ECO:0007669"/>
    <property type="project" value="UniProtKB-KW"/>
</dbReference>
<dbReference type="PROSITE" id="PS50988">
    <property type="entry name" value="TROVE"/>
    <property type="match status" value="1"/>
</dbReference>
<gene>
    <name evidence="8" type="ORF">FEM33_20180</name>
</gene>
<dbReference type="PANTHER" id="PTHR14202:SF0">
    <property type="entry name" value="RNA-BINDING PROTEIN RO60"/>
    <property type="match status" value="1"/>
</dbReference>
<keyword evidence="5" id="KW-0694">RNA-binding</keyword>
<dbReference type="GO" id="GO:0005737">
    <property type="term" value="C:cytoplasm"/>
    <property type="evidence" value="ECO:0007669"/>
    <property type="project" value="UniProtKB-SubCell"/>
</dbReference>
<evidence type="ECO:0000313" key="9">
    <source>
        <dbReference type="Proteomes" id="UP000323994"/>
    </source>
</evidence>
<reference evidence="8 9" key="1">
    <citation type="submission" date="2019-05" db="EMBL/GenBank/DDBJ databases">
        <authorList>
            <person name="Qu J.-H."/>
        </authorList>
    </citation>
    <scope>NUCLEOTIDE SEQUENCE [LARGE SCALE GENOMIC DNA]</scope>
    <source>
        <strain evidence="8 9">NS28</strain>
    </source>
</reference>